<evidence type="ECO:0000313" key="2">
    <source>
        <dbReference type="Proteomes" id="UP000821845"/>
    </source>
</evidence>
<evidence type="ECO:0000313" key="1">
    <source>
        <dbReference type="EMBL" id="KAH6929041.1"/>
    </source>
</evidence>
<gene>
    <name evidence="1" type="ORF">HPB50_022516</name>
</gene>
<sequence length="445" mass="50353">MAPHLRLATLVFAFTALTSRSIILADDELALLASFTPCELVRYYGYPCELSYATTDDGYELEVDRIRLGREPCASPGCDKSGRRRRHPVLLLPALMTASDMWFLNYPWQSPGFLFADADFDVWAMNSRESYLYSDDRTLSKPDPHHWQWRQVSLFSVLIEHFKTFDEIGRHDLAAVIDHVLEASGAPKVTLLAMSQGVTIALVLLSTRPEYNDKLLRQKALRAQSILRRQCLWGCNRFVIVRDLWKIVHVPALTFANAVLCLSAVTRDWLERRQREVGRIALGCHGAVAKEAVQGDVGWSSFEAREAVDLVIAYGPVANIANVGLSMSLLLNVVQYLTVYRANDFVMYDYGTEENQRRYSQPTPPAYPLDRIRTRFAIFSSEGDVAADPRDVEYLIARLRDNVVVHHIVSQRTMRHGDLAQGYNATEILHNLAIDVVRKYADSGS</sequence>
<dbReference type="Proteomes" id="UP000821845">
    <property type="component" value="Chromosome 6"/>
</dbReference>
<keyword evidence="2" id="KW-1185">Reference proteome</keyword>
<organism evidence="1 2">
    <name type="scientific">Hyalomma asiaticum</name>
    <name type="common">Tick</name>
    <dbReference type="NCBI Taxonomy" id="266040"/>
    <lineage>
        <taxon>Eukaryota</taxon>
        <taxon>Metazoa</taxon>
        <taxon>Ecdysozoa</taxon>
        <taxon>Arthropoda</taxon>
        <taxon>Chelicerata</taxon>
        <taxon>Arachnida</taxon>
        <taxon>Acari</taxon>
        <taxon>Parasitiformes</taxon>
        <taxon>Ixodida</taxon>
        <taxon>Ixodoidea</taxon>
        <taxon>Ixodidae</taxon>
        <taxon>Hyalomminae</taxon>
        <taxon>Hyalomma</taxon>
    </lineage>
</organism>
<reference evidence="1" key="1">
    <citation type="submission" date="2020-05" db="EMBL/GenBank/DDBJ databases">
        <title>Large-scale comparative analyses of tick genomes elucidate their genetic diversity and vector capacities.</title>
        <authorList>
            <person name="Jia N."/>
            <person name="Wang J."/>
            <person name="Shi W."/>
            <person name="Du L."/>
            <person name="Sun Y."/>
            <person name="Zhan W."/>
            <person name="Jiang J."/>
            <person name="Wang Q."/>
            <person name="Zhang B."/>
            <person name="Ji P."/>
            <person name="Sakyi L.B."/>
            <person name="Cui X."/>
            <person name="Yuan T."/>
            <person name="Jiang B."/>
            <person name="Yang W."/>
            <person name="Lam T.T.-Y."/>
            <person name="Chang Q."/>
            <person name="Ding S."/>
            <person name="Wang X."/>
            <person name="Zhu J."/>
            <person name="Ruan X."/>
            <person name="Zhao L."/>
            <person name="Wei J."/>
            <person name="Que T."/>
            <person name="Du C."/>
            <person name="Cheng J."/>
            <person name="Dai P."/>
            <person name="Han X."/>
            <person name="Huang E."/>
            <person name="Gao Y."/>
            <person name="Liu J."/>
            <person name="Shao H."/>
            <person name="Ye R."/>
            <person name="Li L."/>
            <person name="Wei W."/>
            <person name="Wang X."/>
            <person name="Wang C."/>
            <person name="Yang T."/>
            <person name="Huo Q."/>
            <person name="Li W."/>
            <person name="Guo W."/>
            <person name="Chen H."/>
            <person name="Zhou L."/>
            <person name="Ni X."/>
            <person name="Tian J."/>
            <person name="Zhou Y."/>
            <person name="Sheng Y."/>
            <person name="Liu T."/>
            <person name="Pan Y."/>
            <person name="Xia L."/>
            <person name="Li J."/>
            <person name="Zhao F."/>
            <person name="Cao W."/>
        </authorList>
    </citation>
    <scope>NUCLEOTIDE SEQUENCE</scope>
    <source>
        <strain evidence="1">Hyas-2018</strain>
    </source>
</reference>
<accession>A0ACB7S273</accession>
<comment type="caution">
    <text evidence="1">The sequence shown here is derived from an EMBL/GenBank/DDBJ whole genome shotgun (WGS) entry which is preliminary data.</text>
</comment>
<dbReference type="EMBL" id="CM023486">
    <property type="protein sequence ID" value="KAH6929041.1"/>
    <property type="molecule type" value="Genomic_DNA"/>
</dbReference>
<name>A0ACB7S273_HYAAI</name>
<protein>
    <submittedName>
        <fullName evidence="1">Uncharacterized protein</fullName>
    </submittedName>
</protein>
<proteinExistence type="predicted"/>